<evidence type="ECO:0000256" key="2">
    <source>
        <dbReference type="SAM" id="Phobius"/>
    </source>
</evidence>
<keyword evidence="2" id="KW-1133">Transmembrane helix</keyword>
<evidence type="ECO:0000313" key="4">
    <source>
        <dbReference type="Proteomes" id="UP000327179"/>
    </source>
</evidence>
<sequence>MVALLILGGLLLIVTGLVWLVMLAFGTSLLWGFGSLLPPVTLAYVLYHWRNARKAVALGAMGFIPLVVGLTMLAAQDPERLQAILSLRWLGEEDRVRSELDIRLNGELNGQRFSPLEAELVDGILSLREGQDFYARRELTIRLGNQPQGALRLDILPQDVGPKPEVEINWLLPEQELPEARRIPRGYTLHLDLRPVAPNRLAGDFHLVLPPKFATTLTGHLEVFTDRLRYREGRVDPTYDSRDTLAYVIRDYLQRRFTTRNVELMPLPAVSLPARELDLEVEARVDGQAQRLALQLAKSETKGWRVGRDSFPPLAEPNSAPQAPSAAQDSAPAADAARPVDRRLRFSLQRLLSNPSQYQALSMRVYTVRGSTAEGRFTGLDHEGRILIRRNLGGAGAASFSFDLDEVSHVELLEP</sequence>
<feature type="region of interest" description="Disordered" evidence="1">
    <location>
        <begin position="305"/>
        <end position="334"/>
    </location>
</feature>
<feature type="compositionally biased region" description="Low complexity" evidence="1">
    <location>
        <begin position="319"/>
        <end position="334"/>
    </location>
</feature>
<keyword evidence="4" id="KW-1185">Reference proteome</keyword>
<reference evidence="3 4" key="1">
    <citation type="submission" date="2019-08" db="EMBL/GenBank/DDBJ databases">
        <title>Whole-genome Sequencing of e-waste polymer degrading bacterium Pseudomonas sp. strain PE08.</title>
        <authorList>
            <person name="Kirdat K."/>
            <person name="Debbarma P."/>
            <person name="Narawade N."/>
            <person name="Suyal D."/>
            <person name="Thorat V."/>
            <person name="Shouche Y."/>
            <person name="Goel R."/>
            <person name="Yadav A."/>
        </authorList>
    </citation>
    <scope>NUCLEOTIDE SEQUENCE [LARGE SCALE GENOMIC DNA]</scope>
    <source>
        <strain evidence="3 4">PE08</strain>
    </source>
</reference>
<evidence type="ECO:0000256" key="1">
    <source>
        <dbReference type="SAM" id="MobiDB-lite"/>
    </source>
</evidence>
<dbReference type="EMBL" id="CP043311">
    <property type="protein sequence ID" value="QEY62410.1"/>
    <property type="molecule type" value="Genomic_DNA"/>
</dbReference>
<feature type="transmembrane region" description="Helical" evidence="2">
    <location>
        <begin position="56"/>
        <end position="75"/>
    </location>
</feature>
<protein>
    <submittedName>
        <fullName evidence="3">MFS transporter</fullName>
    </submittedName>
</protein>
<feature type="transmembrane region" description="Helical" evidence="2">
    <location>
        <begin position="30"/>
        <end position="49"/>
    </location>
</feature>
<dbReference type="AlphaFoldDB" id="A0A5J6QIL1"/>
<dbReference type="Proteomes" id="UP000327179">
    <property type="component" value="Chromosome"/>
</dbReference>
<name>A0A5J6QIL1_9GAMM</name>
<accession>A0A5J6QIL1</accession>
<keyword evidence="2" id="KW-0472">Membrane</keyword>
<evidence type="ECO:0000313" key="3">
    <source>
        <dbReference type="EMBL" id="QEY62410.1"/>
    </source>
</evidence>
<keyword evidence="2" id="KW-0812">Transmembrane</keyword>
<organism evidence="3 4">
    <name type="scientific">Metapseudomonas lalkuanensis</name>
    <dbReference type="NCBI Taxonomy" id="2604832"/>
    <lineage>
        <taxon>Bacteria</taxon>
        <taxon>Pseudomonadati</taxon>
        <taxon>Pseudomonadota</taxon>
        <taxon>Gammaproteobacteria</taxon>
        <taxon>Pseudomonadales</taxon>
        <taxon>Pseudomonadaceae</taxon>
        <taxon>Metapseudomonas</taxon>
    </lineage>
</organism>
<proteinExistence type="predicted"/>
<gene>
    <name evidence="3" type="ORF">FXN65_10130</name>
</gene>
<dbReference type="KEGG" id="plal:FXN65_10130"/>
<dbReference type="RefSeq" id="WP_151133066.1">
    <property type="nucleotide sequence ID" value="NZ_CP043311.1"/>
</dbReference>